<name>A0A2N0BQT3_9LEPT</name>
<accession>A0A2N0BQT3</accession>
<reference evidence="1" key="1">
    <citation type="submission" date="2017-07" db="EMBL/GenBank/DDBJ databases">
        <title>Leptospira spp. isolated from tropical soils.</title>
        <authorList>
            <person name="Thibeaux R."/>
            <person name="Iraola G."/>
            <person name="Ferres I."/>
            <person name="Bierque E."/>
            <person name="Girault D."/>
            <person name="Soupe-Gilbert M.-E."/>
            <person name="Picardeau M."/>
            <person name="Goarant C."/>
        </authorList>
    </citation>
    <scope>NUCLEOTIDE SEQUENCE [LARGE SCALE GENOMIC DNA]</scope>
    <source>
        <strain evidence="1">ATI7-C-A5</strain>
    </source>
</reference>
<dbReference type="AlphaFoldDB" id="A0A2N0BQT3"/>
<evidence type="ECO:0000313" key="1">
    <source>
        <dbReference type="EMBL" id="PJZ93709.1"/>
    </source>
</evidence>
<protein>
    <submittedName>
        <fullName evidence="1">Uncharacterized protein</fullName>
    </submittedName>
</protein>
<organism evidence="1">
    <name type="scientific">Leptospira ellisii</name>
    <dbReference type="NCBI Taxonomy" id="2023197"/>
    <lineage>
        <taxon>Bacteria</taxon>
        <taxon>Pseudomonadati</taxon>
        <taxon>Spirochaetota</taxon>
        <taxon>Spirochaetia</taxon>
        <taxon>Leptospirales</taxon>
        <taxon>Leptospiraceae</taxon>
        <taxon>Leptospira</taxon>
    </lineage>
</organism>
<comment type="caution">
    <text evidence="1">The sequence shown here is derived from an EMBL/GenBank/DDBJ whole genome shotgun (WGS) entry which is preliminary data.</text>
</comment>
<gene>
    <name evidence="1" type="ORF">CH379_06450</name>
</gene>
<proteinExistence type="predicted"/>
<sequence>MQYAPKIGSSAPNDFGLGRLKDIRNPDFYFGQSKYFSGSLQFRYVLFFLLTSFESQESDSPRWIRRTKEFFIFGIVA</sequence>
<accession>A0A2N0BAZ4</accession>
<dbReference type="EMBL" id="NPEF01000048">
    <property type="protein sequence ID" value="PJZ93709.1"/>
    <property type="molecule type" value="Genomic_DNA"/>
</dbReference>